<keyword evidence="3" id="KW-1185">Reference proteome</keyword>
<gene>
    <name evidence="2" type="ORF">QBC37DRAFT_350636</name>
</gene>
<evidence type="ECO:0000313" key="2">
    <source>
        <dbReference type="EMBL" id="KAK4210075.1"/>
    </source>
</evidence>
<reference evidence="2" key="2">
    <citation type="submission" date="2023-05" db="EMBL/GenBank/DDBJ databases">
        <authorList>
            <consortium name="Lawrence Berkeley National Laboratory"/>
            <person name="Steindorff A."/>
            <person name="Hensen N."/>
            <person name="Bonometti L."/>
            <person name="Westerberg I."/>
            <person name="Brannstrom I.O."/>
            <person name="Guillou S."/>
            <person name="Cros-Aarteil S."/>
            <person name="Calhoun S."/>
            <person name="Haridas S."/>
            <person name="Kuo A."/>
            <person name="Mondo S."/>
            <person name="Pangilinan J."/>
            <person name="Riley R."/>
            <person name="Labutti K."/>
            <person name="Andreopoulos B."/>
            <person name="Lipzen A."/>
            <person name="Chen C."/>
            <person name="Yanf M."/>
            <person name="Daum C."/>
            <person name="Ng V."/>
            <person name="Clum A."/>
            <person name="Ohm R."/>
            <person name="Martin F."/>
            <person name="Silar P."/>
            <person name="Natvig D."/>
            <person name="Lalanne C."/>
            <person name="Gautier V."/>
            <person name="Ament-Velasquez S.L."/>
            <person name="Kruys A."/>
            <person name="Hutchinson M.I."/>
            <person name="Powell A.J."/>
            <person name="Barry K."/>
            <person name="Miller A.N."/>
            <person name="Grigoriev I.V."/>
            <person name="Debuchy R."/>
            <person name="Gladieux P."/>
            <person name="Thoren M.H."/>
            <person name="Johannesson H."/>
        </authorList>
    </citation>
    <scope>NUCLEOTIDE SEQUENCE</scope>
    <source>
        <strain evidence="2">PSN293</strain>
    </source>
</reference>
<name>A0AAN6Y126_9PEZI</name>
<evidence type="ECO:0000259" key="1">
    <source>
        <dbReference type="Pfam" id="PF01636"/>
    </source>
</evidence>
<organism evidence="2 3">
    <name type="scientific">Rhypophila decipiens</name>
    <dbReference type="NCBI Taxonomy" id="261697"/>
    <lineage>
        <taxon>Eukaryota</taxon>
        <taxon>Fungi</taxon>
        <taxon>Dikarya</taxon>
        <taxon>Ascomycota</taxon>
        <taxon>Pezizomycotina</taxon>
        <taxon>Sordariomycetes</taxon>
        <taxon>Sordariomycetidae</taxon>
        <taxon>Sordariales</taxon>
        <taxon>Naviculisporaceae</taxon>
        <taxon>Rhypophila</taxon>
    </lineage>
</organism>
<dbReference type="PANTHER" id="PTHR21310:SF15">
    <property type="entry name" value="AMINOGLYCOSIDE PHOSPHOTRANSFERASE DOMAIN-CONTAINING PROTEIN"/>
    <property type="match status" value="1"/>
</dbReference>
<protein>
    <recommendedName>
        <fullName evidence="1">Aminoglycoside phosphotransferase domain-containing protein</fullName>
    </recommendedName>
</protein>
<dbReference type="Proteomes" id="UP001301769">
    <property type="component" value="Unassembled WGS sequence"/>
</dbReference>
<dbReference type="EMBL" id="MU858185">
    <property type="protein sequence ID" value="KAK4210075.1"/>
    <property type="molecule type" value="Genomic_DNA"/>
</dbReference>
<dbReference type="InterPro" id="IPR002575">
    <property type="entry name" value="Aminoglycoside_PTrfase"/>
</dbReference>
<dbReference type="PANTHER" id="PTHR21310">
    <property type="entry name" value="AMINOGLYCOSIDE PHOSPHOTRANSFERASE-RELATED-RELATED"/>
    <property type="match status" value="1"/>
</dbReference>
<proteinExistence type="predicted"/>
<dbReference type="InterPro" id="IPR051678">
    <property type="entry name" value="AGP_Transferase"/>
</dbReference>
<dbReference type="InterPro" id="IPR011009">
    <property type="entry name" value="Kinase-like_dom_sf"/>
</dbReference>
<feature type="domain" description="Aminoglycoside phosphotransferase" evidence="1">
    <location>
        <begin position="70"/>
        <end position="271"/>
    </location>
</feature>
<dbReference type="Pfam" id="PF01636">
    <property type="entry name" value="APH"/>
    <property type="match status" value="1"/>
</dbReference>
<comment type="caution">
    <text evidence="2">The sequence shown here is derived from an EMBL/GenBank/DDBJ whole genome shotgun (WGS) entry which is preliminary data.</text>
</comment>
<sequence>MMAPSPRCLPGSKTHDLPSFKRLAAFSSWVTLTLESKSAISSSTPLSHSSSLALAYLRGPPDLIEYIISSEYATLKFLEGTSVPAPQAFGYALASDPGNLVGVTYLLIQALPGKPYYEYLATPEQTARVMEQFADIMIELGKHPLGDIGSLTPLKKREGLAVGPLASNRFLHLDHTLGAFSTAAEYYASVAQAYLDILAGSQLVQSDAEAARQFYEAVRDNASIIATLLSEFELFFLKHVDDKGDHLLVDEDYNIVGIIDWQFARVVPAAEAFGPSLLTADMGILYAGAESGGPTAGDKILADALRKKEGSECHRTRYLARVMAGYMEAGSSGNGGNNLMRRIQFGIPAGSSAEETKQP</sequence>
<reference evidence="2" key="1">
    <citation type="journal article" date="2023" name="Mol. Phylogenet. Evol.">
        <title>Genome-scale phylogeny and comparative genomics of the fungal order Sordariales.</title>
        <authorList>
            <person name="Hensen N."/>
            <person name="Bonometti L."/>
            <person name="Westerberg I."/>
            <person name="Brannstrom I.O."/>
            <person name="Guillou S."/>
            <person name="Cros-Aarteil S."/>
            <person name="Calhoun S."/>
            <person name="Haridas S."/>
            <person name="Kuo A."/>
            <person name="Mondo S."/>
            <person name="Pangilinan J."/>
            <person name="Riley R."/>
            <person name="LaButti K."/>
            <person name="Andreopoulos B."/>
            <person name="Lipzen A."/>
            <person name="Chen C."/>
            <person name="Yan M."/>
            <person name="Daum C."/>
            <person name="Ng V."/>
            <person name="Clum A."/>
            <person name="Steindorff A."/>
            <person name="Ohm R.A."/>
            <person name="Martin F."/>
            <person name="Silar P."/>
            <person name="Natvig D.O."/>
            <person name="Lalanne C."/>
            <person name="Gautier V."/>
            <person name="Ament-Velasquez S.L."/>
            <person name="Kruys A."/>
            <person name="Hutchinson M.I."/>
            <person name="Powell A.J."/>
            <person name="Barry K."/>
            <person name="Miller A.N."/>
            <person name="Grigoriev I.V."/>
            <person name="Debuchy R."/>
            <person name="Gladieux P."/>
            <person name="Hiltunen Thoren M."/>
            <person name="Johannesson H."/>
        </authorList>
    </citation>
    <scope>NUCLEOTIDE SEQUENCE</scope>
    <source>
        <strain evidence="2">PSN293</strain>
    </source>
</reference>
<evidence type="ECO:0000313" key="3">
    <source>
        <dbReference type="Proteomes" id="UP001301769"/>
    </source>
</evidence>
<accession>A0AAN6Y126</accession>
<dbReference type="SUPFAM" id="SSF56112">
    <property type="entry name" value="Protein kinase-like (PK-like)"/>
    <property type="match status" value="1"/>
</dbReference>
<dbReference type="AlphaFoldDB" id="A0AAN6Y126"/>